<protein>
    <submittedName>
        <fullName evidence="2">Uncharacterized protein</fullName>
    </submittedName>
</protein>
<reference evidence="2" key="1">
    <citation type="submission" date="2018-05" db="EMBL/GenBank/DDBJ databases">
        <title>Draft genome of Mucuna pruriens seed.</title>
        <authorList>
            <person name="Nnadi N.E."/>
            <person name="Vos R."/>
            <person name="Hasami M.H."/>
            <person name="Devisetty U.K."/>
            <person name="Aguiy J.C."/>
        </authorList>
    </citation>
    <scope>NUCLEOTIDE SEQUENCE [LARGE SCALE GENOMIC DNA]</scope>
    <source>
        <strain evidence="2">JCA_2017</strain>
    </source>
</reference>
<dbReference type="Proteomes" id="UP000257109">
    <property type="component" value="Unassembled WGS sequence"/>
</dbReference>
<gene>
    <name evidence="2" type="ORF">CR513_50488</name>
</gene>
<comment type="caution">
    <text evidence="2">The sequence shown here is derived from an EMBL/GenBank/DDBJ whole genome shotgun (WGS) entry which is preliminary data.</text>
</comment>
<accession>A0A371EW57</accession>
<proteinExistence type="predicted"/>
<evidence type="ECO:0000256" key="1">
    <source>
        <dbReference type="SAM" id="MobiDB-lite"/>
    </source>
</evidence>
<organism evidence="2 3">
    <name type="scientific">Mucuna pruriens</name>
    <name type="common">Velvet bean</name>
    <name type="synonym">Dolichos pruriens</name>
    <dbReference type="NCBI Taxonomy" id="157652"/>
    <lineage>
        <taxon>Eukaryota</taxon>
        <taxon>Viridiplantae</taxon>
        <taxon>Streptophyta</taxon>
        <taxon>Embryophyta</taxon>
        <taxon>Tracheophyta</taxon>
        <taxon>Spermatophyta</taxon>
        <taxon>Magnoliopsida</taxon>
        <taxon>eudicotyledons</taxon>
        <taxon>Gunneridae</taxon>
        <taxon>Pentapetalae</taxon>
        <taxon>rosids</taxon>
        <taxon>fabids</taxon>
        <taxon>Fabales</taxon>
        <taxon>Fabaceae</taxon>
        <taxon>Papilionoideae</taxon>
        <taxon>50 kb inversion clade</taxon>
        <taxon>NPAAA clade</taxon>
        <taxon>indigoferoid/millettioid clade</taxon>
        <taxon>Phaseoleae</taxon>
        <taxon>Mucuna</taxon>
    </lineage>
</organism>
<keyword evidence="3" id="KW-1185">Reference proteome</keyword>
<evidence type="ECO:0000313" key="2">
    <source>
        <dbReference type="EMBL" id="RDX70287.1"/>
    </source>
</evidence>
<dbReference type="AlphaFoldDB" id="A0A371EW57"/>
<feature type="non-terminal residue" evidence="2">
    <location>
        <position position="1"/>
    </location>
</feature>
<feature type="region of interest" description="Disordered" evidence="1">
    <location>
        <begin position="1"/>
        <end position="39"/>
    </location>
</feature>
<feature type="compositionally biased region" description="Basic and acidic residues" evidence="1">
    <location>
        <begin position="8"/>
        <end position="39"/>
    </location>
</feature>
<feature type="region of interest" description="Disordered" evidence="1">
    <location>
        <begin position="66"/>
        <end position="141"/>
    </location>
</feature>
<evidence type="ECO:0000313" key="3">
    <source>
        <dbReference type="Proteomes" id="UP000257109"/>
    </source>
</evidence>
<name>A0A371EW57_MUCPR</name>
<dbReference type="EMBL" id="QJKJ01011758">
    <property type="protein sequence ID" value="RDX70287.1"/>
    <property type="molecule type" value="Genomic_DNA"/>
</dbReference>
<feature type="compositionally biased region" description="Basic residues" evidence="1">
    <location>
        <begin position="85"/>
        <end position="95"/>
    </location>
</feature>
<sequence>MTKVNLAKQDRDREEKKVNSANEGREQGKTKVNPVERLRDKADMIAETISANEDQKQVGVVFTVPSDPKAAQEAKPNSNTEQTKQIKRSRPKQQKAKIMSAHLVPSSTQVGQPDPKPVHENSSSPPPTLDLKPMPKHLKYA</sequence>